<dbReference type="InterPro" id="IPR015919">
    <property type="entry name" value="Cadherin-like_sf"/>
</dbReference>
<evidence type="ECO:0000259" key="2">
    <source>
        <dbReference type="PROSITE" id="PS50268"/>
    </source>
</evidence>
<gene>
    <name evidence="3" type="ORF">G3O08_12375</name>
</gene>
<reference evidence="3 4" key="1">
    <citation type="submission" date="2020-02" db="EMBL/GenBank/DDBJ databases">
        <title>Out from the shadows clarifying the taxonomy of the family Cryomorphaceae and related taxa by utilizing the GTDB taxonomic framework.</title>
        <authorList>
            <person name="Bowman J.P."/>
        </authorList>
    </citation>
    <scope>NUCLEOTIDE SEQUENCE [LARGE SCALE GENOMIC DNA]</scope>
    <source>
        <strain evidence="3 4">QSSC 1-22</strain>
    </source>
</reference>
<dbReference type="InterPro" id="IPR002126">
    <property type="entry name" value="Cadherin-like_dom"/>
</dbReference>
<dbReference type="CDD" id="cd11304">
    <property type="entry name" value="Cadherin_repeat"/>
    <property type="match status" value="1"/>
</dbReference>
<accession>A0A7K3WRJ5</accession>
<comment type="caution">
    <text evidence="3">The sequence shown here is derived from an EMBL/GenBank/DDBJ whole genome shotgun (WGS) entry which is preliminary data.</text>
</comment>
<dbReference type="SMART" id="SM00112">
    <property type="entry name" value="CA"/>
    <property type="match status" value="1"/>
</dbReference>
<proteinExistence type="predicted"/>
<feature type="chain" id="PRO_5029596311" evidence="1">
    <location>
        <begin position="26"/>
        <end position="435"/>
    </location>
</feature>
<dbReference type="GO" id="GO:0005509">
    <property type="term" value="F:calcium ion binding"/>
    <property type="evidence" value="ECO:0007669"/>
    <property type="project" value="InterPro"/>
</dbReference>
<dbReference type="Pfam" id="PF00028">
    <property type="entry name" value="Cadherin"/>
    <property type="match status" value="1"/>
</dbReference>
<feature type="domain" description="Cadherin" evidence="2">
    <location>
        <begin position="251"/>
        <end position="354"/>
    </location>
</feature>
<sequence>MKAIKTWNCAIGATILLLFAHTAFAQPNWEVNAPDYQYTMTATGMGIFNCTNSNNPMDRVAAFIDGEVRGVAAFGTEVNGVQLAYLTIYDHVAAGSVVSFKLYNAADDVVTDAVEEFVFSDGLIAGNQDAPFQFRDQYGIGQLSLSANTIFDFTETGESVGELFLINEIGDTLVGDFTFVNDSLGSDNSLFSILTSFLIWEGEVGATLPDTLSVHISGTTPDGCSLDQVLAITVQNTNVPPTGLTTDTLFVPENEPSGRLVGTLEALDETTGDEHVYAFDESGDVNLDHAAFELTGDKLYTTRPLDYETQNTYHLDIRITDLSGNSISTTILVRVIDVIELGELQASNLLSPNSDGYNDTFFIPNLAFYVNYELLVYNAIGNLVYDMRDYDNSWYGNTNRGVALPTGTYYYIFQEVDNNQNRFEGDIHLYRENKF</sequence>
<dbReference type="EMBL" id="JAAGVY010000023">
    <property type="protein sequence ID" value="NEN24300.1"/>
    <property type="molecule type" value="Genomic_DNA"/>
</dbReference>
<dbReference type="InterPro" id="IPR026341">
    <property type="entry name" value="T9SS_type_B"/>
</dbReference>
<dbReference type="PROSITE" id="PS50268">
    <property type="entry name" value="CADHERIN_2"/>
    <property type="match status" value="1"/>
</dbReference>
<evidence type="ECO:0000313" key="3">
    <source>
        <dbReference type="EMBL" id="NEN24300.1"/>
    </source>
</evidence>
<name>A0A7K3WRJ5_9FLAO</name>
<organism evidence="3 4">
    <name type="scientific">Cryomorpha ignava</name>
    <dbReference type="NCBI Taxonomy" id="101383"/>
    <lineage>
        <taxon>Bacteria</taxon>
        <taxon>Pseudomonadati</taxon>
        <taxon>Bacteroidota</taxon>
        <taxon>Flavobacteriia</taxon>
        <taxon>Flavobacteriales</taxon>
        <taxon>Cryomorphaceae</taxon>
        <taxon>Cryomorpha</taxon>
    </lineage>
</organism>
<dbReference type="NCBIfam" id="TIGR04131">
    <property type="entry name" value="Bac_Flav_CTERM"/>
    <property type="match status" value="1"/>
</dbReference>
<evidence type="ECO:0000256" key="1">
    <source>
        <dbReference type="SAM" id="SignalP"/>
    </source>
</evidence>
<evidence type="ECO:0000313" key="4">
    <source>
        <dbReference type="Proteomes" id="UP000486602"/>
    </source>
</evidence>
<dbReference type="Gene3D" id="2.60.40.60">
    <property type="entry name" value="Cadherins"/>
    <property type="match status" value="1"/>
</dbReference>
<dbReference type="AlphaFoldDB" id="A0A7K3WRJ5"/>
<feature type="signal peptide" evidence="1">
    <location>
        <begin position="1"/>
        <end position="25"/>
    </location>
</feature>
<dbReference type="RefSeq" id="WP_163285693.1">
    <property type="nucleotide sequence ID" value="NZ_JAAGVY010000023.1"/>
</dbReference>
<dbReference type="SUPFAM" id="SSF49313">
    <property type="entry name" value="Cadherin-like"/>
    <property type="match status" value="1"/>
</dbReference>
<dbReference type="GO" id="GO:0007156">
    <property type="term" value="P:homophilic cell adhesion via plasma membrane adhesion molecules"/>
    <property type="evidence" value="ECO:0007669"/>
    <property type="project" value="InterPro"/>
</dbReference>
<dbReference type="Pfam" id="PF13585">
    <property type="entry name" value="CHU_C"/>
    <property type="match status" value="1"/>
</dbReference>
<dbReference type="GO" id="GO:0016020">
    <property type="term" value="C:membrane"/>
    <property type="evidence" value="ECO:0007669"/>
    <property type="project" value="InterPro"/>
</dbReference>
<protein>
    <submittedName>
        <fullName evidence="3">T9SS type B sorting domain-containing protein</fullName>
    </submittedName>
</protein>
<keyword evidence="4" id="KW-1185">Reference proteome</keyword>
<dbReference type="Proteomes" id="UP000486602">
    <property type="component" value="Unassembled WGS sequence"/>
</dbReference>
<keyword evidence="1" id="KW-0732">Signal</keyword>